<evidence type="ECO:0000313" key="2">
    <source>
        <dbReference type="Proteomes" id="UP000005466"/>
    </source>
</evidence>
<dbReference type="AlphaFoldDB" id="F3C4L4"/>
<protein>
    <submittedName>
        <fullName evidence="1">Uncharacterized protein</fullName>
    </submittedName>
</protein>
<dbReference type="HOGENOM" id="CLU_3139744_0_0_6"/>
<dbReference type="BioCyc" id="PSYR875330:G11XH-2489-MONOMER"/>
<organism evidence="1 2">
    <name type="scientific">Pseudomonas savastanoi pv. glycinea str. race 4</name>
    <dbReference type="NCBI Taxonomy" id="875330"/>
    <lineage>
        <taxon>Bacteria</taxon>
        <taxon>Pseudomonadati</taxon>
        <taxon>Pseudomonadota</taxon>
        <taxon>Gammaproteobacteria</taxon>
        <taxon>Pseudomonadales</taxon>
        <taxon>Pseudomonadaceae</taxon>
        <taxon>Pseudomonas</taxon>
    </lineage>
</organism>
<evidence type="ECO:0000313" key="1">
    <source>
        <dbReference type="EMBL" id="EGH12762.1"/>
    </source>
</evidence>
<accession>F3C4L4</accession>
<gene>
    <name evidence="1" type="ORF">Pgy4_12936</name>
</gene>
<name>F3C4L4_PSESG</name>
<sequence>MFARQVLELFKTAALLFEQAILTVMNKVLITWQTGGSSGCKRGSWRDGE</sequence>
<dbReference type="EMBL" id="ADWY01000566">
    <property type="protein sequence ID" value="EGH12762.1"/>
    <property type="molecule type" value="Genomic_DNA"/>
</dbReference>
<proteinExistence type="predicted"/>
<comment type="caution">
    <text evidence="1">The sequence shown here is derived from an EMBL/GenBank/DDBJ whole genome shotgun (WGS) entry which is preliminary data.</text>
</comment>
<reference evidence="1 2" key="1">
    <citation type="journal article" date="2011" name="PLoS Pathog.">
        <title>Dynamic evolution of pathogenicity revealed by sequencing and comparative genomics of 19 Pseudomonas syringae isolates.</title>
        <authorList>
            <person name="Baltrus D.A."/>
            <person name="Nishimura M.T."/>
            <person name="Romanchuk A."/>
            <person name="Chang J.H."/>
            <person name="Mukhtar M.S."/>
            <person name="Cherkis K."/>
            <person name="Roach J."/>
            <person name="Grant S.R."/>
            <person name="Jones C.D."/>
            <person name="Dangl J.L."/>
        </authorList>
    </citation>
    <scope>NUCLEOTIDE SEQUENCE [LARGE SCALE GENOMIC DNA]</scope>
    <source>
        <strain evidence="2">race 4</strain>
    </source>
</reference>
<dbReference type="Proteomes" id="UP000005466">
    <property type="component" value="Unassembled WGS sequence"/>
</dbReference>